<keyword evidence="2" id="KW-0479">Metal-binding</keyword>
<dbReference type="GO" id="GO:0050163">
    <property type="term" value="F:oxaloacetate tautomerase activity"/>
    <property type="evidence" value="ECO:0007669"/>
    <property type="project" value="UniProtKB-ARBA"/>
</dbReference>
<dbReference type="InterPro" id="IPR036663">
    <property type="entry name" value="Fumarylacetoacetase_C_sf"/>
</dbReference>
<accession>A0A8H6VFM6</accession>
<dbReference type="EMBL" id="JABCIY010000180">
    <property type="protein sequence ID" value="KAF7189655.1"/>
    <property type="molecule type" value="Genomic_DNA"/>
</dbReference>
<keyword evidence="5" id="KW-1185">Reference proteome</keyword>
<dbReference type="Proteomes" id="UP000660729">
    <property type="component" value="Unassembled WGS sequence"/>
</dbReference>
<dbReference type="GO" id="GO:0006107">
    <property type="term" value="P:oxaloacetate metabolic process"/>
    <property type="evidence" value="ECO:0007669"/>
    <property type="project" value="UniProtKB-ARBA"/>
</dbReference>
<evidence type="ECO:0000256" key="1">
    <source>
        <dbReference type="ARBA" id="ARBA00010211"/>
    </source>
</evidence>
<dbReference type="GO" id="GO:0018773">
    <property type="term" value="F:acetylpyruvate hydrolase activity"/>
    <property type="evidence" value="ECO:0007669"/>
    <property type="project" value="TreeGrafter"/>
</dbReference>
<gene>
    <name evidence="4" type="ORF">HII31_08975</name>
</gene>
<dbReference type="OrthoDB" id="411064at2759"/>
<dbReference type="AlphaFoldDB" id="A0A8H6VFM6"/>
<comment type="similarity">
    <text evidence="1">Belongs to the FAH family.</text>
</comment>
<comment type="caution">
    <text evidence="4">The sequence shown here is derived from an EMBL/GenBank/DDBJ whole genome shotgun (WGS) entry which is preliminary data.</text>
</comment>
<evidence type="ECO:0000313" key="4">
    <source>
        <dbReference type="EMBL" id="KAF7189655.1"/>
    </source>
</evidence>
<dbReference type="InterPro" id="IPR011234">
    <property type="entry name" value="Fumarylacetoacetase-like_C"/>
</dbReference>
<feature type="domain" description="Fumarylacetoacetase-like C-terminal" evidence="3">
    <location>
        <begin position="69"/>
        <end position="279"/>
    </location>
</feature>
<dbReference type="Gene3D" id="3.90.850.10">
    <property type="entry name" value="Fumarylacetoacetase-like, C-terminal domain"/>
    <property type="match status" value="1"/>
</dbReference>
<dbReference type="FunFam" id="3.90.850.10:FF:000002">
    <property type="entry name" value="2-hydroxyhepta-2,4-diene-1,7-dioate isomerase"/>
    <property type="match status" value="1"/>
</dbReference>
<organism evidence="4 5">
    <name type="scientific">Pseudocercospora fuligena</name>
    <dbReference type="NCBI Taxonomy" id="685502"/>
    <lineage>
        <taxon>Eukaryota</taxon>
        <taxon>Fungi</taxon>
        <taxon>Dikarya</taxon>
        <taxon>Ascomycota</taxon>
        <taxon>Pezizomycotina</taxon>
        <taxon>Dothideomycetes</taxon>
        <taxon>Dothideomycetidae</taxon>
        <taxon>Mycosphaerellales</taxon>
        <taxon>Mycosphaerellaceae</taxon>
        <taxon>Pseudocercospora</taxon>
    </lineage>
</organism>
<evidence type="ECO:0000259" key="3">
    <source>
        <dbReference type="Pfam" id="PF01557"/>
    </source>
</evidence>
<keyword evidence="4" id="KW-0378">Hydrolase</keyword>
<protein>
    <submittedName>
        <fullName evidence="4">Fumarylacetoacetate hydrolase domain-containing protein 2</fullName>
    </submittedName>
</protein>
<dbReference type="GO" id="GO:0046872">
    <property type="term" value="F:metal ion binding"/>
    <property type="evidence" value="ECO:0007669"/>
    <property type="project" value="UniProtKB-KW"/>
</dbReference>
<dbReference type="Pfam" id="PF01557">
    <property type="entry name" value="FAA_hydrolase"/>
    <property type="match status" value="1"/>
</dbReference>
<evidence type="ECO:0000256" key="2">
    <source>
        <dbReference type="ARBA" id="ARBA00022723"/>
    </source>
</evidence>
<proteinExistence type="inferred from homology"/>
<sequence>MATFTRLIKFETQNGEQLWADVGDSDIDSLVGSTVTAFPNFPKDAMQKSTQDAIVYKLLAPVPNPTLPIYCVGLNYHSHAKEASLPIPKNPPLWLKPAAALANPDDEIPINKFCAESLLDYEGELVFITSRPCKDVTPEEAKDCILGYTLGNDISCRKFQMKEEQGGQFFFAKGFDKFAPIGPALLHPSIFHKSGSTRMTTSIDGEVLQDAKVPEDMVASPEGILSFMSIGTTIPEGTVVMTGTPSGVGWFQKPSRLLKDGDVVDICVEGIGRLRNKVVFV</sequence>
<dbReference type="PANTHER" id="PTHR11820">
    <property type="entry name" value="ACYLPYRUVASE"/>
    <property type="match status" value="1"/>
</dbReference>
<evidence type="ECO:0000313" key="5">
    <source>
        <dbReference type="Proteomes" id="UP000660729"/>
    </source>
</evidence>
<dbReference type="PANTHER" id="PTHR11820:SF86">
    <property type="entry name" value="FUMARYLACETOACETATE HYDROLASE FAMILY PROTEIN (AFU_ORTHOLOGUE AFUA_7G07000)"/>
    <property type="match status" value="1"/>
</dbReference>
<reference evidence="4" key="1">
    <citation type="submission" date="2020-04" db="EMBL/GenBank/DDBJ databases">
        <title>Draft genome resource of the tomato pathogen Pseudocercospora fuligena.</title>
        <authorList>
            <person name="Zaccaron A."/>
        </authorList>
    </citation>
    <scope>NUCLEOTIDE SEQUENCE</scope>
    <source>
        <strain evidence="4">PF001</strain>
    </source>
</reference>
<dbReference type="SUPFAM" id="SSF56529">
    <property type="entry name" value="FAH"/>
    <property type="match status" value="1"/>
</dbReference>
<name>A0A8H6VFM6_9PEZI</name>